<dbReference type="SMART" id="SM00347">
    <property type="entry name" value="HTH_MARR"/>
    <property type="match status" value="1"/>
</dbReference>
<feature type="region of interest" description="Disordered" evidence="4">
    <location>
        <begin position="222"/>
        <end position="245"/>
    </location>
</feature>
<accession>A0A328BAL8</accession>
<keyword evidence="1" id="KW-0805">Transcription regulation</keyword>
<keyword evidence="3" id="KW-0804">Transcription</keyword>
<evidence type="ECO:0000259" key="5">
    <source>
        <dbReference type="PROSITE" id="PS50995"/>
    </source>
</evidence>
<evidence type="ECO:0000313" key="7">
    <source>
        <dbReference type="Proteomes" id="UP000248553"/>
    </source>
</evidence>
<evidence type="ECO:0000256" key="4">
    <source>
        <dbReference type="SAM" id="MobiDB-lite"/>
    </source>
</evidence>
<name>A0A328BAL8_9BACT</name>
<reference evidence="7" key="1">
    <citation type="submission" date="2018-05" db="EMBL/GenBank/DDBJ databases">
        <authorList>
            <person name="Nie L."/>
        </authorList>
    </citation>
    <scope>NUCLEOTIDE SEQUENCE [LARGE SCALE GENOMIC DNA]</scope>
    <source>
        <strain evidence="7">NL</strain>
    </source>
</reference>
<dbReference type="SUPFAM" id="SSF46785">
    <property type="entry name" value="Winged helix' DNA-binding domain"/>
    <property type="match status" value="1"/>
</dbReference>
<evidence type="ECO:0000256" key="1">
    <source>
        <dbReference type="ARBA" id="ARBA00023015"/>
    </source>
</evidence>
<keyword evidence="2" id="KW-0238">DNA-binding</keyword>
<dbReference type="AlphaFoldDB" id="A0A328BAL8"/>
<dbReference type="PROSITE" id="PS50995">
    <property type="entry name" value="HTH_MARR_2"/>
    <property type="match status" value="1"/>
</dbReference>
<dbReference type="GO" id="GO:0003677">
    <property type="term" value="F:DNA binding"/>
    <property type="evidence" value="ECO:0007669"/>
    <property type="project" value="UniProtKB-KW"/>
</dbReference>
<dbReference type="RefSeq" id="WP_111480381.1">
    <property type="nucleotide sequence ID" value="NZ_QHKM01000011.1"/>
</dbReference>
<dbReference type="PRINTS" id="PR00598">
    <property type="entry name" value="HTHMARR"/>
</dbReference>
<evidence type="ECO:0000256" key="3">
    <source>
        <dbReference type="ARBA" id="ARBA00023163"/>
    </source>
</evidence>
<dbReference type="Pfam" id="PF12802">
    <property type="entry name" value="MarR_2"/>
    <property type="match status" value="1"/>
</dbReference>
<comment type="caution">
    <text evidence="6">The sequence shown here is derived from an EMBL/GenBank/DDBJ whole genome shotgun (WGS) entry which is preliminary data.</text>
</comment>
<dbReference type="Gene3D" id="1.10.10.10">
    <property type="entry name" value="Winged helix-like DNA-binding domain superfamily/Winged helix DNA-binding domain"/>
    <property type="match status" value="1"/>
</dbReference>
<dbReference type="PANTHER" id="PTHR42756">
    <property type="entry name" value="TRANSCRIPTIONAL REGULATOR, MARR"/>
    <property type="match status" value="1"/>
</dbReference>
<dbReference type="InterPro" id="IPR000835">
    <property type="entry name" value="HTH_MarR-typ"/>
</dbReference>
<dbReference type="PANTHER" id="PTHR42756:SF1">
    <property type="entry name" value="TRANSCRIPTIONAL REPRESSOR OF EMRAB OPERON"/>
    <property type="match status" value="1"/>
</dbReference>
<keyword evidence="7" id="KW-1185">Reference proteome</keyword>
<organism evidence="6 7">
    <name type="scientific">Hymenobacter edaphi</name>
    <dbReference type="NCBI Taxonomy" id="2211146"/>
    <lineage>
        <taxon>Bacteria</taxon>
        <taxon>Pseudomonadati</taxon>
        <taxon>Bacteroidota</taxon>
        <taxon>Cytophagia</taxon>
        <taxon>Cytophagales</taxon>
        <taxon>Hymenobacteraceae</taxon>
        <taxon>Hymenobacter</taxon>
    </lineage>
</organism>
<protein>
    <recommendedName>
        <fullName evidence="5">HTH marR-type domain-containing protein</fullName>
    </recommendedName>
</protein>
<dbReference type="InterPro" id="IPR036388">
    <property type="entry name" value="WH-like_DNA-bd_sf"/>
</dbReference>
<evidence type="ECO:0000313" key="6">
    <source>
        <dbReference type="EMBL" id="RAK62916.1"/>
    </source>
</evidence>
<dbReference type="Proteomes" id="UP000248553">
    <property type="component" value="Unassembled WGS sequence"/>
</dbReference>
<sequence length="245" mass="26949">MNYSLVKQLVALAEEFHRESGAAGTDPAVELTDFSRWLQARTGATAAPPRQSVEREPSHPMETAASVIGKFVTFMYRYLRTYSRLALLHTPLITYDDFSYLAAVYGRGPLSKSELITRNIHEKPTGSEIIRRLLAAGLIQEAPHATDRRRKLLSLTAAGQQVLFEAFASMSQVAAMAAGNLSPAEQEQLAYLLTKLDAFHFPVFAAARPASLEEMRQKHFPHVPTDWRPAGFGGPPAAPDSEAGR</sequence>
<dbReference type="EMBL" id="QHKM01000011">
    <property type="protein sequence ID" value="RAK62916.1"/>
    <property type="molecule type" value="Genomic_DNA"/>
</dbReference>
<dbReference type="GO" id="GO:0003700">
    <property type="term" value="F:DNA-binding transcription factor activity"/>
    <property type="evidence" value="ECO:0007669"/>
    <property type="project" value="InterPro"/>
</dbReference>
<proteinExistence type="predicted"/>
<dbReference type="OrthoDB" id="961069at2"/>
<dbReference type="InterPro" id="IPR036390">
    <property type="entry name" value="WH_DNA-bd_sf"/>
</dbReference>
<evidence type="ECO:0000256" key="2">
    <source>
        <dbReference type="ARBA" id="ARBA00023125"/>
    </source>
</evidence>
<gene>
    <name evidence="6" type="ORF">DLM85_22210</name>
</gene>
<feature type="domain" description="HTH marR-type" evidence="5">
    <location>
        <begin position="65"/>
        <end position="198"/>
    </location>
</feature>